<name>A0A6N6VRC2_9HYPH</name>
<proteinExistence type="predicted"/>
<dbReference type="Pfam" id="PF01478">
    <property type="entry name" value="Peptidase_A24"/>
    <property type="match status" value="1"/>
</dbReference>
<evidence type="ECO:0000256" key="2">
    <source>
        <dbReference type="ARBA" id="ARBA00022475"/>
    </source>
</evidence>
<reference evidence="8 9" key="1">
    <citation type="submission" date="2019-09" db="EMBL/GenBank/DDBJ databases">
        <title>Parvibaculum sedimenti sp. nov., isolated from sediment.</title>
        <authorList>
            <person name="Wang Y."/>
        </authorList>
    </citation>
    <scope>NUCLEOTIDE SEQUENCE [LARGE SCALE GENOMIC DNA]</scope>
    <source>
        <strain evidence="8 9">HXT-9</strain>
    </source>
</reference>
<dbReference type="PANTHER" id="PTHR36506:SF1">
    <property type="entry name" value="PREFLAGELLIN PEPTIDASE"/>
    <property type="match status" value="1"/>
</dbReference>
<evidence type="ECO:0000256" key="1">
    <source>
        <dbReference type="ARBA" id="ARBA00004651"/>
    </source>
</evidence>
<comment type="caution">
    <text evidence="8">The sequence shown here is derived from an EMBL/GenBank/DDBJ whole genome shotgun (WGS) entry which is preliminary data.</text>
</comment>
<gene>
    <name evidence="8" type="ORF">F2P47_01530</name>
</gene>
<dbReference type="GO" id="GO:0005886">
    <property type="term" value="C:plasma membrane"/>
    <property type="evidence" value="ECO:0007669"/>
    <property type="project" value="UniProtKB-SubCell"/>
</dbReference>
<evidence type="ECO:0000256" key="3">
    <source>
        <dbReference type="ARBA" id="ARBA00022692"/>
    </source>
</evidence>
<evidence type="ECO:0000256" key="5">
    <source>
        <dbReference type="ARBA" id="ARBA00023136"/>
    </source>
</evidence>
<organism evidence="8 9">
    <name type="scientific">Parvibaculum sedimenti</name>
    <dbReference type="NCBI Taxonomy" id="2608632"/>
    <lineage>
        <taxon>Bacteria</taxon>
        <taxon>Pseudomonadati</taxon>
        <taxon>Pseudomonadota</taxon>
        <taxon>Alphaproteobacteria</taxon>
        <taxon>Hyphomicrobiales</taxon>
        <taxon>Parvibaculaceae</taxon>
        <taxon>Parvibaculum</taxon>
    </lineage>
</organism>
<evidence type="ECO:0000313" key="9">
    <source>
        <dbReference type="Proteomes" id="UP000468901"/>
    </source>
</evidence>
<dbReference type="AlphaFoldDB" id="A0A6N6VRC2"/>
<feature type="transmembrane region" description="Helical" evidence="6">
    <location>
        <begin position="83"/>
        <end position="104"/>
    </location>
</feature>
<keyword evidence="4 6" id="KW-1133">Transmembrane helix</keyword>
<evidence type="ECO:0000256" key="4">
    <source>
        <dbReference type="ARBA" id="ARBA00022989"/>
    </source>
</evidence>
<evidence type="ECO:0000313" key="8">
    <source>
        <dbReference type="EMBL" id="KAB7742920.1"/>
    </source>
</evidence>
<dbReference type="PANTHER" id="PTHR36506">
    <property type="entry name" value="PREFLAGELLIN PEPTIDASE"/>
    <property type="match status" value="1"/>
</dbReference>
<keyword evidence="9" id="KW-1185">Reference proteome</keyword>
<protein>
    <submittedName>
        <fullName evidence="8">Peptidase</fullName>
    </submittedName>
</protein>
<sequence>MIFAGIRDLTTMTIPNWLTLGLALAFFITAPLVGVPLSEIALHASAGLALLLVGMAAFAMGWIGGGDAKFVAAASLWVGWGQALPYLLVASIFGGVLTLLILFYRNMPLPGFLFRVNWIARLHDRKEGVPYGLALAAAGLIIFPDTDVFRMVISLG</sequence>
<feature type="domain" description="Prepilin type IV endopeptidase peptidase" evidence="7">
    <location>
        <begin position="1"/>
        <end position="99"/>
    </location>
</feature>
<accession>A0A6N6VRC2</accession>
<keyword evidence="2" id="KW-1003">Cell membrane</keyword>
<dbReference type="GO" id="GO:0004190">
    <property type="term" value="F:aspartic-type endopeptidase activity"/>
    <property type="evidence" value="ECO:0007669"/>
    <property type="project" value="InterPro"/>
</dbReference>
<dbReference type="Proteomes" id="UP000468901">
    <property type="component" value="Unassembled WGS sequence"/>
</dbReference>
<dbReference type="InterPro" id="IPR000045">
    <property type="entry name" value="Prepilin_IV_endopep_pep"/>
</dbReference>
<keyword evidence="3 6" id="KW-0812">Transmembrane</keyword>
<evidence type="ECO:0000256" key="6">
    <source>
        <dbReference type="SAM" id="Phobius"/>
    </source>
</evidence>
<feature type="transmembrane region" description="Helical" evidence="6">
    <location>
        <begin position="14"/>
        <end position="33"/>
    </location>
</feature>
<comment type="subcellular location">
    <subcellularLocation>
        <location evidence="1">Cell membrane</location>
        <topology evidence="1">Multi-pass membrane protein</topology>
    </subcellularLocation>
</comment>
<evidence type="ECO:0000259" key="7">
    <source>
        <dbReference type="Pfam" id="PF01478"/>
    </source>
</evidence>
<feature type="transmembrane region" description="Helical" evidence="6">
    <location>
        <begin position="40"/>
        <end position="63"/>
    </location>
</feature>
<dbReference type="Gene3D" id="1.20.120.1220">
    <property type="match status" value="1"/>
</dbReference>
<dbReference type="InterPro" id="IPR052218">
    <property type="entry name" value="Preflagellin_Peptidase"/>
</dbReference>
<keyword evidence="5 6" id="KW-0472">Membrane</keyword>
<dbReference type="EMBL" id="WESC01000001">
    <property type="protein sequence ID" value="KAB7742920.1"/>
    <property type="molecule type" value="Genomic_DNA"/>
</dbReference>